<keyword evidence="3 4" id="KW-0808">Transferase</keyword>
<dbReference type="Gene3D" id="3.20.20.80">
    <property type="entry name" value="Glycosidases"/>
    <property type="match status" value="1"/>
</dbReference>
<dbReference type="SUPFAM" id="SSF51445">
    <property type="entry name" value="(Trans)glycosidases"/>
    <property type="match status" value="1"/>
</dbReference>
<dbReference type="EMBL" id="BAAACG010000006">
    <property type="protein sequence ID" value="GAA0736550.1"/>
    <property type="molecule type" value="Genomic_DNA"/>
</dbReference>
<comment type="caution">
    <text evidence="6">The sequence shown here is derived from an EMBL/GenBank/DDBJ whole genome shotgun (WGS) entry which is preliminary data.</text>
</comment>
<name>A0ABN1JDA1_9CLOT</name>
<dbReference type="Pfam" id="PF00128">
    <property type="entry name" value="Alpha-amylase"/>
    <property type="match status" value="1"/>
</dbReference>
<dbReference type="InterPro" id="IPR016377">
    <property type="entry name" value="Sucrose_GGa_phosphorylase-rel"/>
</dbReference>
<evidence type="ECO:0000256" key="1">
    <source>
        <dbReference type="ARBA" id="ARBA00008452"/>
    </source>
</evidence>
<dbReference type="InterPro" id="IPR017853">
    <property type="entry name" value="GH"/>
</dbReference>
<dbReference type="PANTHER" id="PTHR38784:SF1">
    <property type="entry name" value="SUCROSE PHOSPHORYLASE"/>
    <property type="match status" value="1"/>
</dbReference>
<evidence type="ECO:0000256" key="2">
    <source>
        <dbReference type="ARBA" id="ARBA00022676"/>
    </source>
</evidence>
<organism evidence="6 7">
    <name type="scientific">Clostridium oceanicum</name>
    <dbReference type="NCBI Taxonomy" id="1543"/>
    <lineage>
        <taxon>Bacteria</taxon>
        <taxon>Bacillati</taxon>
        <taxon>Bacillota</taxon>
        <taxon>Clostridia</taxon>
        <taxon>Eubacteriales</taxon>
        <taxon>Clostridiaceae</taxon>
        <taxon>Clostridium</taxon>
    </lineage>
</organism>
<evidence type="ECO:0000256" key="3">
    <source>
        <dbReference type="ARBA" id="ARBA00022679"/>
    </source>
</evidence>
<dbReference type="CDD" id="cd11356">
    <property type="entry name" value="AmyAc_Sucrose_phosphorylase-like_1"/>
    <property type="match status" value="1"/>
</dbReference>
<proteinExistence type="inferred from homology"/>
<keyword evidence="7" id="KW-1185">Reference proteome</keyword>
<sequence>MNKEELFQDVKEKLKYIYKDKYNEEFILKMEELFNKWENKHWEKANEITEKNVYLITYGDSIYEKGENTLATLNKFLRKEVKDVITDVHLLPMFEYTSDDGFSVVDYKRIDENLGDWEDINILSKNYRLMFDFVANHISKSSDWFKRYINGEEKYKNFFIPYDENFDTSKVVRPRTSPLFHKYIGKSGEKTAWTTFSEDQVDINIAYFPILLEMTDIILMYANKGATSIRLDAIGFLWKESGTSCMHLKRTHEIIKLWRTVLDYFKPNTQIITETNVPHKENISYFGNKNDEANMVYQFSLPPLVLYTFTMHNSTKLSNWAKTIDVVSDKATYFNFLSSHDGIGMRPTEGILTENEKQILVDKTLENGGKVSYKTNADKTKSVYELNINYHDALLNKNEDVTEELEIKKILAANSILLSCVGVPAIYYHSLLGSRNDEKGMKDSGINRRINREKLSYDFILKDVNKDNRRSKIFSSLKEIIKLRKKESSFSPYAKQKVIDLNNKVFALERINENTNEKITFIVNIDYKPIEFGCDIKGKDIITGKDIDGTIKLNPYQFLWIK</sequence>
<protein>
    <recommendedName>
        <fullName evidence="4">Sucrose 6(F)-phosphate phosphorylase</fullName>
        <ecNumber evidence="4">2.4.1.329</ecNumber>
    </recommendedName>
</protein>
<feature type="domain" description="Glycosyl hydrolase family 13 catalytic" evidence="5">
    <location>
        <begin position="52"/>
        <end position="484"/>
    </location>
</feature>
<dbReference type="RefSeq" id="WP_343759785.1">
    <property type="nucleotide sequence ID" value="NZ_BAAACG010000006.1"/>
</dbReference>
<dbReference type="EC" id="2.4.1.329" evidence="4"/>
<accession>A0ABN1JDA1</accession>
<evidence type="ECO:0000256" key="4">
    <source>
        <dbReference type="PIRNR" id="PIRNR003059"/>
    </source>
</evidence>
<dbReference type="Proteomes" id="UP001501510">
    <property type="component" value="Unassembled WGS sequence"/>
</dbReference>
<dbReference type="PIRSF" id="PIRSF003059">
    <property type="entry name" value="Sucrose_phosphorylase"/>
    <property type="match status" value="1"/>
</dbReference>
<dbReference type="Gene3D" id="3.90.400.10">
    <property type="entry name" value="Oligo-1,6-glucosidase, Domain 2"/>
    <property type="match status" value="1"/>
</dbReference>
<evidence type="ECO:0000313" key="7">
    <source>
        <dbReference type="Proteomes" id="UP001501510"/>
    </source>
</evidence>
<evidence type="ECO:0000259" key="5">
    <source>
        <dbReference type="SMART" id="SM00642"/>
    </source>
</evidence>
<dbReference type="InterPro" id="IPR033746">
    <property type="entry name" value="GGa_phosphorylase"/>
</dbReference>
<keyword evidence="2 4" id="KW-0328">Glycosyltransferase</keyword>
<dbReference type="InterPro" id="IPR045857">
    <property type="entry name" value="O16G_dom_2"/>
</dbReference>
<comment type="similarity">
    <text evidence="1 4">Belongs to the glycosyl hydrolase 13 family. Sucrose phosphorylase subfamily.</text>
</comment>
<gene>
    <name evidence="6" type="ORF">GCM10008906_11680</name>
</gene>
<dbReference type="SMART" id="SM00642">
    <property type="entry name" value="Aamy"/>
    <property type="match status" value="1"/>
</dbReference>
<comment type="catalytic activity">
    <reaction evidence="4">
        <text>sucrose 6(F)-phosphate + phosphate = beta-D-fructose 6-phosphate + alpha-D-glucose 1-phosphate</text>
        <dbReference type="Rhea" id="RHEA:38863"/>
        <dbReference type="ChEBI" id="CHEBI:43474"/>
        <dbReference type="ChEBI" id="CHEBI:57634"/>
        <dbReference type="ChEBI" id="CHEBI:57723"/>
        <dbReference type="ChEBI" id="CHEBI:58601"/>
        <dbReference type="EC" id="2.4.1.329"/>
    </reaction>
</comment>
<dbReference type="InterPro" id="IPR006047">
    <property type="entry name" value="GH13_cat_dom"/>
</dbReference>
<dbReference type="PANTHER" id="PTHR38784">
    <property type="entry name" value="SUCROSE PHOSPHORYLASE"/>
    <property type="match status" value="1"/>
</dbReference>
<evidence type="ECO:0000313" key="6">
    <source>
        <dbReference type="EMBL" id="GAA0736550.1"/>
    </source>
</evidence>
<reference evidence="6 7" key="1">
    <citation type="journal article" date="2019" name="Int. J. Syst. Evol. Microbiol.">
        <title>The Global Catalogue of Microorganisms (GCM) 10K type strain sequencing project: providing services to taxonomists for standard genome sequencing and annotation.</title>
        <authorList>
            <consortium name="The Broad Institute Genomics Platform"/>
            <consortium name="The Broad Institute Genome Sequencing Center for Infectious Disease"/>
            <person name="Wu L."/>
            <person name="Ma J."/>
        </authorList>
    </citation>
    <scope>NUCLEOTIDE SEQUENCE [LARGE SCALE GENOMIC DNA]</scope>
    <source>
        <strain evidence="6 7">JCM 1407</strain>
    </source>
</reference>